<dbReference type="SUPFAM" id="SSF55874">
    <property type="entry name" value="ATPase domain of HSP90 chaperone/DNA topoisomerase II/histidine kinase"/>
    <property type="match status" value="1"/>
</dbReference>
<evidence type="ECO:0000259" key="6">
    <source>
        <dbReference type="Pfam" id="PF00271"/>
    </source>
</evidence>
<evidence type="ECO:0000256" key="1">
    <source>
        <dbReference type="ARBA" id="ARBA00008239"/>
    </source>
</evidence>
<keyword evidence="3" id="KW-0378">Hydrolase</keyword>
<dbReference type="PRINTS" id="PR00775">
    <property type="entry name" value="HEATSHOCK90"/>
</dbReference>
<protein>
    <submittedName>
        <fullName evidence="7">Heat shock protein 81.4</fullName>
    </submittedName>
</protein>
<dbReference type="EMBL" id="BKCJ010000691">
    <property type="protein sequence ID" value="GEU35440.1"/>
    <property type="molecule type" value="Genomic_DNA"/>
</dbReference>
<evidence type="ECO:0000313" key="7">
    <source>
        <dbReference type="EMBL" id="GEU35440.1"/>
    </source>
</evidence>
<dbReference type="SUPFAM" id="SSF52540">
    <property type="entry name" value="P-loop containing nucleoside triphosphate hydrolases"/>
    <property type="match status" value="1"/>
</dbReference>
<dbReference type="InterPro" id="IPR001404">
    <property type="entry name" value="Hsp90_fam"/>
</dbReference>
<keyword evidence="4" id="KW-0067">ATP-binding</keyword>
<comment type="caution">
    <text evidence="7">The sequence shown here is derived from an EMBL/GenBank/DDBJ whole genome shotgun (WGS) entry which is preliminary data.</text>
</comment>
<comment type="similarity">
    <text evidence="1">Belongs to the heat shock protein 90 family.</text>
</comment>
<evidence type="ECO:0000256" key="4">
    <source>
        <dbReference type="ARBA" id="ARBA00022840"/>
    </source>
</evidence>
<keyword evidence="2" id="KW-0547">Nucleotide-binding</keyword>
<dbReference type="InterPro" id="IPR001650">
    <property type="entry name" value="Helicase_C-like"/>
</dbReference>
<dbReference type="GO" id="GO:0140662">
    <property type="term" value="F:ATP-dependent protein folding chaperone"/>
    <property type="evidence" value="ECO:0007669"/>
    <property type="project" value="InterPro"/>
</dbReference>
<evidence type="ECO:0000256" key="3">
    <source>
        <dbReference type="ARBA" id="ARBA00022801"/>
    </source>
</evidence>
<dbReference type="GO" id="GO:0005524">
    <property type="term" value="F:ATP binding"/>
    <property type="evidence" value="ECO:0007669"/>
    <property type="project" value="UniProtKB-KW"/>
</dbReference>
<dbReference type="InterPro" id="IPR020575">
    <property type="entry name" value="Hsp90_N"/>
</dbReference>
<dbReference type="GO" id="GO:0016887">
    <property type="term" value="F:ATP hydrolysis activity"/>
    <property type="evidence" value="ECO:0007669"/>
    <property type="project" value="InterPro"/>
</dbReference>
<dbReference type="Pfam" id="PF00271">
    <property type="entry name" value="Helicase_C"/>
    <property type="match status" value="1"/>
</dbReference>
<accession>A0A6L2JFD2</accession>
<dbReference type="AlphaFoldDB" id="A0A6L2JFD2"/>
<dbReference type="InterPro" id="IPR049730">
    <property type="entry name" value="SNF2/RAD54-like_C"/>
</dbReference>
<dbReference type="InterPro" id="IPR027417">
    <property type="entry name" value="P-loop_NTPase"/>
</dbReference>
<organism evidence="7">
    <name type="scientific">Tanacetum cinerariifolium</name>
    <name type="common">Dalmatian daisy</name>
    <name type="synonym">Chrysanthemum cinerariifolium</name>
    <dbReference type="NCBI Taxonomy" id="118510"/>
    <lineage>
        <taxon>Eukaryota</taxon>
        <taxon>Viridiplantae</taxon>
        <taxon>Streptophyta</taxon>
        <taxon>Embryophyta</taxon>
        <taxon>Tracheophyta</taxon>
        <taxon>Spermatophyta</taxon>
        <taxon>Magnoliopsida</taxon>
        <taxon>eudicotyledons</taxon>
        <taxon>Gunneridae</taxon>
        <taxon>Pentapetalae</taxon>
        <taxon>asterids</taxon>
        <taxon>campanulids</taxon>
        <taxon>Asterales</taxon>
        <taxon>Asteraceae</taxon>
        <taxon>Asteroideae</taxon>
        <taxon>Anthemideae</taxon>
        <taxon>Anthemidinae</taxon>
        <taxon>Tanacetum</taxon>
    </lineage>
</organism>
<keyword evidence="7" id="KW-0346">Stress response</keyword>
<dbReference type="PANTHER" id="PTHR11528">
    <property type="entry name" value="HEAT SHOCK PROTEIN 90 FAMILY MEMBER"/>
    <property type="match status" value="1"/>
</dbReference>
<reference evidence="7" key="1">
    <citation type="journal article" date="2019" name="Sci. Rep.">
        <title>Draft genome of Tanacetum cinerariifolium, the natural source of mosquito coil.</title>
        <authorList>
            <person name="Yamashiro T."/>
            <person name="Shiraishi A."/>
            <person name="Satake H."/>
            <person name="Nakayama K."/>
        </authorList>
    </citation>
    <scope>NUCLEOTIDE SEQUENCE</scope>
</reference>
<dbReference type="InterPro" id="IPR036890">
    <property type="entry name" value="HATPase_C_sf"/>
</dbReference>
<dbReference type="CDD" id="cd18793">
    <property type="entry name" value="SF2_C_SNF"/>
    <property type="match status" value="1"/>
</dbReference>
<proteinExistence type="inferred from homology"/>
<sequence length="201" mass="22315">MSSDKSTNTLFIVDSGVGMTKADLVNNLGTISRSGTKEFMEAITVGADVSMIGQFSHFEPSKVGLFPRCLCVPLVTVDIQDFNELNSDYKILLLSIRAGGLGINLTVANTCILYDSDWNLNRGPAKKVFLWRELVPLKLDLYVNLNIFEIINQSSSCDLVAILCPCDCWIDMLILLLFLGIESLKTSFLKIFNYNTSSLRL</sequence>
<gene>
    <name evidence="7" type="ORF">Tci_007418</name>
</gene>
<dbReference type="GO" id="GO:0051082">
    <property type="term" value="F:unfolded protein binding"/>
    <property type="evidence" value="ECO:0007669"/>
    <property type="project" value="InterPro"/>
</dbReference>
<dbReference type="Gene3D" id="3.30.565.10">
    <property type="entry name" value="Histidine kinase-like ATPase, C-terminal domain"/>
    <property type="match status" value="1"/>
</dbReference>
<dbReference type="Gene3D" id="3.40.50.300">
    <property type="entry name" value="P-loop containing nucleotide triphosphate hydrolases"/>
    <property type="match status" value="1"/>
</dbReference>
<name>A0A6L2JFD2_TANCI</name>
<feature type="domain" description="Helicase C-terminal" evidence="6">
    <location>
        <begin position="79"/>
        <end position="120"/>
    </location>
</feature>
<keyword evidence="5" id="KW-0143">Chaperone</keyword>
<evidence type="ECO:0000256" key="2">
    <source>
        <dbReference type="ARBA" id="ARBA00022741"/>
    </source>
</evidence>
<evidence type="ECO:0000256" key="5">
    <source>
        <dbReference type="ARBA" id="ARBA00023186"/>
    </source>
</evidence>